<dbReference type="STRING" id="150374.A0A0M8MYG6"/>
<sequence length="327" mass="36699">MDYGYDSEETAEEEFFHFEYTEEVKKTGLKLQFLHRGAIQPVNFTGADLLGLKSAYICGRLVEAAHGLMKGDGLSDPEPSTPDEACSLLIFEWEVHTDRPGIRIQNARIDMTFSSKDPATDPDCQPWIAHFAPRGAHALFETARAVEKSSSWQQNLTLGGSSVANAGATHVYELRETFSQTDNVYVDGIPMMVGDGRCHPDKFNAVRWSIFENKSQKSGIPRHFQTAVLLNRNGSSTSRFCATVDCRIGVSPLEGFRDFARSFVGRRKIPPKDPLEFDPALRPRQRGFRDKVHSLGRDSVALEDLIFFKMYRNDGDRKGRNDDSVKA</sequence>
<evidence type="ECO:0000313" key="2">
    <source>
        <dbReference type="Proteomes" id="UP000053831"/>
    </source>
</evidence>
<reference evidence="1 2" key="1">
    <citation type="submission" date="2015-07" db="EMBL/GenBank/DDBJ databases">
        <title>The genome of the fungus Escovopsis weberi, a specialized disease agent of ant agriculture.</title>
        <authorList>
            <person name="de Man T.J."/>
            <person name="Stajich J.E."/>
            <person name="Kubicek C.P."/>
            <person name="Chenthamara K."/>
            <person name="Atanasova L."/>
            <person name="Druzhinina I.S."/>
            <person name="Birnbaum S."/>
            <person name="Barribeau S.M."/>
            <person name="Teiling C."/>
            <person name="Suen G."/>
            <person name="Currie C."/>
            <person name="Gerardo N.M."/>
        </authorList>
    </citation>
    <scope>NUCLEOTIDE SEQUENCE [LARGE SCALE GENOMIC DNA]</scope>
</reference>
<proteinExistence type="predicted"/>
<dbReference type="OrthoDB" id="3796612at2759"/>
<organism evidence="1 2">
    <name type="scientific">Escovopsis weberi</name>
    <dbReference type="NCBI Taxonomy" id="150374"/>
    <lineage>
        <taxon>Eukaryota</taxon>
        <taxon>Fungi</taxon>
        <taxon>Dikarya</taxon>
        <taxon>Ascomycota</taxon>
        <taxon>Pezizomycotina</taxon>
        <taxon>Sordariomycetes</taxon>
        <taxon>Hypocreomycetidae</taxon>
        <taxon>Hypocreales</taxon>
        <taxon>Hypocreaceae</taxon>
        <taxon>Escovopsis</taxon>
    </lineage>
</organism>
<comment type="caution">
    <text evidence="1">The sequence shown here is derived from an EMBL/GenBank/DDBJ whole genome shotgun (WGS) entry which is preliminary data.</text>
</comment>
<gene>
    <name evidence="1" type="ORF">ESCO_004919</name>
</gene>
<accession>A0A0M8MYG6</accession>
<dbReference type="Proteomes" id="UP000053831">
    <property type="component" value="Unassembled WGS sequence"/>
</dbReference>
<dbReference type="EMBL" id="LGSR01000029">
    <property type="protein sequence ID" value="KOS16914.1"/>
    <property type="molecule type" value="Genomic_DNA"/>
</dbReference>
<evidence type="ECO:0000313" key="1">
    <source>
        <dbReference type="EMBL" id="KOS16914.1"/>
    </source>
</evidence>
<name>A0A0M8MYG6_ESCWE</name>
<protein>
    <submittedName>
        <fullName evidence="1">Uncharacterized protein</fullName>
    </submittedName>
</protein>
<keyword evidence="2" id="KW-1185">Reference proteome</keyword>
<dbReference type="AlphaFoldDB" id="A0A0M8MYG6"/>